<dbReference type="Gene3D" id="2.60.40.10">
    <property type="entry name" value="Immunoglobulins"/>
    <property type="match status" value="1"/>
</dbReference>
<dbReference type="PANTHER" id="PTHR11036:SF90">
    <property type="entry name" value="SEMAPHORIN 2B, ISOFORM D-RELATED"/>
    <property type="match status" value="1"/>
</dbReference>
<keyword evidence="6" id="KW-0732">Signal</keyword>
<dbReference type="InterPro" id="IPR036179">
    <property type="entry name" value="Ig-like_dom_sf"/>
</dbReference>
<dbReference type="GO" id="GO:0005576">
    <property type="term" value="C:extracellular region"/>
    <property type="evidence" value="ECO:0007669"/>
    <property type="project" value="UniProtKB-SubCell"/>
</dbReference>
<keyword evidence="5" id="KW-0964">Secreted</keyword>
<dbReference type="InterPro" id="IPR001627">
    <property type="entry name" value="Semap_dom"/>
</dbReference>
<dbReference type="InterPro" id="IPR002165">
    <property type="entry name" value="Plexin_repeat"/>
</dbReference>
<feature type="domain" description="Sema" evidence="14">
    <location>
        <begin position="1"/>
        <end position="439"/>
    </location>
</feature>
<evidence type="ECO:0000256" key="2">
    <source>
        <dbReference type="ARBA" id="ARBA00004613"/>
    </source>
</evidence>
<protein>
    <recommendedName>
        <fullName evidence="12">Semaphorin-2A</fullName>
    </recommendedName>
</protein>
<dbReference type="Gene3D" id="3.30.1680.10">
    <property type="entry name" value="ligand-binding face of the semaphorins, domain 2"/>
    <property type="match status" value="1"/>
</dbReference>
<evidence type="ECO:0000256" key="12">
    <source>
        <dbReference type="ARBA" id="ARBA00074148"/>
    </source>
</evidence>
<comment type="caution">
    <text evidence="13">Lacks conserved residue(s) required for the propagation of feature annotation.</text>
</comment>
<dbReference type="InterPro" id="IPR036352">
    <property type="entry name" value="Semap_dom_sf"/>
</dbReference>
<dbReference type="GO" id="GO:0045499">
    <property type="term" value="F:chemorepellent activity"/>
    <property type="evidence" value="ECO:0007669"/>
    <property type="project" value="TreeGrafter"/>
</dbReference>
<evidence type="ECO:0000256" key="1">
    <source>
        <dbReference type="ARBA" id="ARBA00004370"/>
    </source>
</evidence>
<dbReference type="SUPFAM" id="SSF101912">
    <property type="entry name" value="Sema domain"/>
    <property type="match status" value="1"/>
</dbReference>
<evidence type="ECO:0000256" key="9">
    <source>
        <dbReference type="ARBA" id="ARBA00023136"/>
    </source>
</evidence>
<evidence type="ECO:0000256" key="8">
    <source>
        <dbReference type="ARBA" id="ARBA00022902"/>
    </source>
</evidence>
<dbReference type="PROSITE" id="PS51004">
    <property type="entry name" value="SEMA"/>
    <property type="match status" value="1"/>
</dbReference>
<dbReference type="Pfam" id="PF01437">
    <property type="entry name" value="PSI"/>
    <property type="match status" value="1"/>
</dbReference>
<evidence type="ECO:0000256" key="13">
    <source>
        <dbReference type="PROSITE-ProRule" id="PRU00352"/>
    </source>
</evidence>
<comment type="caution">
    <text evidence="15">The sequence shown here is derived from an EMBL/GenBank/DDBJ whole genome shotgun (WGS) entry which is preliminary data.</text>
</comment>
<dbReference type="SMART" id="SM00630">
    <property type="entry name" value="Sema"/>
    <property type="match status" value="1"/>
</dbReference>
<dbReference type="GO" id="GO:0071526">
    <property type="term" value="P:semaphorin-plexin signaling pathway"/>
    <property type="evidence" value="ECO:0007669"/>
    <property type="project" value="TreeGrafter"/>
</dbReference>
<dbReference type="GO" id="GO:0007411">
    <property type="term" value="P:axon guidance"/>
    <property type="evidence" value="ECO:0007669"/>
    <property type="project" value="TreeGrafter"/>
</dbReference>
<dbReference type="PANTHER" id="PTHR11036">
    <property type="entry name" value="SEMAPHORIN"/>
    <property type="match status" value="1"/>
</dbReference>
<name>A0A812B1L2_ACAPH</name>
<dbReference type="Pfam" id="PF01403">
    <property type="entry name" value="Sema"/>
    <property type="match status" value="1"/>
</dbReference>
<dbReference type="GO" id="GO:0005886">
    <property type="term" value="C:plasma membrane"/>
    <property type="evidence" value="ECO:0007669"/>
    <property type="project" value="TreeGrafter"/>
</dbReference>
<evidence type="ECO:0000256" key="3">
    <source>
        <dbReference type="ARBA" id="ARBA00009492"/>
    </source>
</evidence>
<reference evidence="15" key="1">
    <citation type="submission" date="2021-01" db="EMBL/GenBank/DDBJ databases">
        <authorList>
            <person name="Li R."/>
            <person name="Bekaert M."/>
        </authorList>
    </citation>
    <scope>NUCLEOTIDE SEQUENCE</scope>
    <source>
        <strain evidence="15">Farmed</strain>
    </source>
</reference>
<evidence type="ECO:0000313" key="15">
    <source>
        <dbReference type="EMBL" id="CAE1165833.1"/>
    </source>
</evidence>
<evidence type="ECO:0000256" key="10">
    <source>
        <dbReference type="ARBA" id="ARBA00023157"/>
    </source>
</evidence>
<keyword evidence="10" id="KW-1015">Disulfide bond</keyword>
<evidence type="ECO:0000256" key="7">
    <source>
        <dbReference type="ARBA" id="ARBA00022782"/>
    </source>
</evidence>
<comment type="subcellular location">
    <subcellularLocation>
        <location evidence="1">Membrane</location>
    </subcellularLocation>
    <subcellularLocation>
        <location evidence="2">Secreted</location>
    </subcellularLocation>
</comment>
<proteinExistence type="inferred from homology"/>
<dbReference type="SUPFAM" id="SSF103575">
    <property type="entry name" value="Plexin repeat"/>
    <property type="match status" value="1"/>
</dbReference>
<dbReference type="AlphaFoldDB" id="A0A812B1L2"/>
<gene>
    <name evidence="15" type="ORF">SPHA_8602</name>
</gene>
<comment type="similarity">
    <text evidence="3">Belongs to the semaphorin family.</text>
</comment>
<keyword evidence="16" id="KW-1185">Reference proteome</keyword>
<dbReference type="InterPro" id="IPR027231">
    <property type="entry name" value="Semaphorin"/>
</dbReference>
<keyword evidence="8" id="KW-0524">Neurogenesis</keyword>
<keyword evidence="9" id="KW-0472">Membrane</keyword>
<dbReference type="SUPFAM" id="SSF48726">
    <property type="entry name" value="Immunoglobulin"/>
    <property type="match status" value="1"/>
</dbReference>
<dbReference type="Proteomes" id="UP000597762">
    <property type="component" value="Unassembled WGS sequence"/>
</dbReference>
<keyword evidence="4" id="KW-0217">Developmental protein</keyword>
<dbReference type="GO" id="GO:0030335">
    <property type="term" value="P:positive regulation of cell migration"/>
    <property type="evidence" value="ECO:0007669"/>
    <property type="project" value="TreeGrafter"/>
</dbReference>
<dbReference type="GO" id="GO:0030215">
    <property type="term" value="F:semaphorin receptor binding"/>
    <property type="evidence" value="ECO:0007669"/>
    <property type="project" value="InterPro"/>
</dbReference>
<evidence type="ECO:0000259" key="14">
    <source>
        <dbReference type="PROSITE" id="PS51004"/>
    </source>
</evidence>
<keyword evidence="11" id="KW-0325">Glycoprotein</keyword>
<dbReference type="OrthoDB" id="9988752at2759"/>
<organism evidence="15 16">
    <name type="scientific">Acanthosepion pharaonis</name>
    <name type="common">Pharaoh cuttlefish</name>
    <name type="synonym">Sepia pharaonis</name>
    <dbReference type="NCBI Taxonomy" id="158019"/>
    <lineage>
        <taxon>Eukaryota</taxon>
        <taxon>Metazoa</taxon>
        <taxon>Spiralia</taxon>
        <taxon>Lophotrochozoa</taxon>
        <taxon>Mollusca</taxon>
        <taxon>Cephalopoda</taxon>
        <taxon>Coleoidea</taxon>
        <taxon>Decapodiformes</taxon>
        <taxon>Sepiida</taxon>
        <taxon>Sepiina</taxon>
        <taxon>Sepiidae</taxon>
        <taxon>Acanthosepion</taxon>
    </lineage>
</organism>
<dbReference type="EMBL" id="CAHIKZ030000280">
    <property type="protein sequence ID" value="CAE1165833.1"/>
    <property type="molecule type" value="Genomic_DNA"/>
</dbReference>
<dbReference type="InterPro" id="IPR015943">
    <property type="entry name" value="WD40/YVTN_repeat-like_dom_sf"/>
</dbReference>
<evidence type="ECO:0000256" key="4">
    <source>
        <dbReference type="ARBA" id="ARBA00022473"/>
    </source>
</evidence>
<evidence type="ECO:0000256" key="11">
    <source>
        <dbReference type="ARBA" id="ARBA00023180"/>
    </source>
</evidence>
<evidence type="ECO:0000256" key="6">
    <source>
        <dbReference type="ARBA" id="ARBA00022729"/>
    </source>
</evidence>
<evidence type="ECO:0000313" key="16">
    <source>
        <dbReference type="Proteomes" id="UP000597762"/>
    </source>
</evidence>
<accession>A0A812B1L2</accession>
<dbReference type="FunFam" id="2.130.10.10:FF:000369">
    <property type="entry name" value="semaphorin-2A isoform X1"/>
    <property type="match status" value="1"/>
</dbReference>
<keyword evidence="7" id="KW-0221">Differentiation</keyword>
<sequence length="652" mass="74430">MMDTKSHSLYVGAMNKVIKLNLTNIADNNHREEILLANSTSLDRCIWQGKEKMPDCQNHIRLIAFNGSNLFVCGTGAYNPTTYLLDIHTLQQIGRSERGMGLCAFDPFDNSTAVLVKSKNQQNDLVSIYSGAFADFSKAQPQIYRPSVYSKNGTLLNKYLRSALSSSKWLNEPQFVASFDAGEQVFFFLRELAVEYSNCGKKIYSRVARVCKNDKGGARLLINEWSTYLKARINCSLPGQYPYYFDEIQDVYSDDNRIFYALFTTNRNGVTASAICAYDWQDIQKVFNGPFKNQDNDKSIWLPVPNKHVPAIRPGNCSIKDSRSLPDNVLTFIKNTPLMHLSLPHMYSTPIYHKANVMMQKLVVAFNVSGHGDTVFFTASNQGKVYKIFQRPIRNNQPPSSVLSSVYTPFPDTQPIWSLKLHKNSLYFGTDTQVLQVNVETCDQYKKVDACINDPYCGWSNSDNSCLYNHPHNRNTRLITFKDINTNLPFEEAVEQALNDKLYDALTVNVSVGTSFRLKLNYKLCVHGPVVWKKDGVELCPGDEYLLAQDQSLILQNIHENHQGIYQALDRHHKEVSHYIVNIRKGQDVEPLEPGDSQGKAEIEKDWMLKFQEWCVLFEDYKKQRDKWTRDCQSGNADLNSNTINTIPRNHN</sequence>
<dbReference type="InterPro" id="IPR013783">
    <property type="entry name" value="Ig-like_fold"/>
</dbReference>
<evidence type="ECO:0000256" key="5">
    <source>
        <dbReference type="ARBA" id="ARBA00022525"/>
    </source>
</evidence>
<dbReference type="Gene3D" id="2.130.10.10">
    <property type="entry name" value="YVTN repeat-like/Quinoprotein amine dehydrogenase"/>
    <property type="match status" value="1"/>
</dbReference>